<gene>
    <name evidence="2" type="ORF">CTRG_00552</name>
</gene>
<sequence>MMNIRNIYDLTVYLIVYERVCKLSRLVRRYSRASFTLSLVMPTITRRRQGVLVVVSMLDSKNERNENFLSYLQFLDYACEMDRRRNNRRERKRETKSYTVDNQIKNQTKKSEREREREREDEVKEEEKKINHEK</sequence>
<evidence type="ECO:0000313" key="3">
    <source>
        <dbReference type="Proteomes" id="UP000002037"/>
    </source>
</evidence>
<dbReference type="EMBL" id="GG692395">
    <property type="protein sequence ID" value="EER35813.1"/>
    <property type="molecule type" value="Genomic_DNA"/>
</dbReference>
<accession>C5M3B3</accession>
<dbReference type="KEGG" id="ctp:CTRG_00552"/>
<dbReference type="VEuPathDB" id="FungiDB:CTRG_00552"/>
<protein>
    <submittedName>
        <fullName evidence="2">Uncharacterized protein</fullName>
    </submittedName>
</protein>
<dbReference type="HOGENOM" id="CLU_1895931_0_0_1"/>
<dbReference type="AlphaFoldDB" id="C5M3B3"/>
<feature type="compositionally biased region" description="Polar residues" evidence="1">
    <location>
        <begin position="97"/>
        <end position="106"/>
    </location>
</feature>
<keyword evidence="3" id="KW-1185">Reference proteome</keyword>
<reference evidence="2 3" key="1">
    <citation type="journal article" date="2009" name="Nature">
        <title>Evolution of pathogenicity and sexual reproduction in eight Candida genomes.</title>
        <authorList>
            <person name="Butler G."/>
            <person name="Rasmussen M.D."/>
            <person name="Lin M.F."/>
            <person name="Santos M.A."/>
            <person name="Sakthikumar S."/>
            <person name="Munro C.A."/>
            <person name="Rheinbay E."/>
            <person name="Grabherr M."/>
            <person name="Forche A."/>
            <person name="Reedy J.L."/>
            <person name="Agrafioti I."/>
            <person name="Arnaud M.B."/>
            <person name="Bates S."/>
            <person name="Brown A.J."/>
            <person name="Brunke S."/>
            <person name="Costanzo M.C."/>
            <person name="Fitzpatrick D.A."/>
            <person name="de Groot P.W."/>
            <person name="Harris D."/>
            <person name="Hoyer L.L."/>
            <person name="Hube B."/>
            <person name="Klis F.M."/>
            <person name="Kodira C."/>
            <person name="Lennard N."/>
            <person name="Logue M.E."/>
            <person name="Martin R."/>
            <person name="Neiman A.M."/>
            <person name="Nikolaou E."/>
            <person name="Quail M.A."/>
            <person name="Quinn J."/>
            <person name="Santos M.C."/>
            <person name="Schmitzberger F.F."/>
            <person name="Sherlock G."/>
            <person name="Shah P."/>
            <person name="Silverstein K.A."/>
            <person name="Skrzypek M.S."/>
            <person name="Soll D."/>
            <person name="Staggs R."/>
            <person name="Stansfield I."/>
            <person name="Stumpf M.P."/>
            <person name="Sudbery P.E."/>
            <person name="Srikantha T."/>
            <person name="Zeng Q."/>
            <person name="Berman J."/>
            <person name="Berriman M."/>
            <person name="Heitman J."/>
            <person name="Gow N.A."/>
            <person name="Lorenz M.C."/>
            <person name="Birren B.W."/>
            <person name="Kellis M."/>
            <person name="Cuomo C.A."/>
        </authorList>
    </citation>
    <scope>NUCLEOTIDE SEQUENCE [LARGE SCALE GENOMIC DNA]</scope>
    <source>
        <strain evidence="3">ATCC MYA-3404 / T1</strain>
    </source>
</reference>
<feature type="region of interest" description="Disordered" evidence="1">
    <location>
        <begin position="85"/>
        <end position="134"/>
    </location>
</feature>
<evidence type="ECO:0000256" key="1">
    <source>
        <dbReference type="SAM" id="MobiDB-lite"/>
    </source>
</evidence>
<proteinExistence type="predicted"/>
<feature type="compositionally biased region" description="Basic and acidic residues" evidence="1">
    <location>
        <begin position="109"/>
        <end position="134"/>
    </location>
</feature>
<dbReference type="Proteomes" id="UP000002037">
    <property type="component" value="Unassembled WGS sequence"/>
</dbReference>
<dbReference type="GeneID" id="8296147"/>
<evidence type="ECO:0000313" key="2">
    <source>
        <dbReference type="EMBL" id="EER35813.1"/>
    </source>
</evidence>
<name>C5M3B3_CANTT</name>
<organism evidence="2 3">
    <name type="scientific">Candida tropicalis (strain ATCC MYA-3404 / T1)</name>
    <name type="common">Yeast</name>
    <dbReference type="NCBI Taxonomy" id="294747"/>
    <lineage>
        <taxon>Eukaryota</taxon>
        <taxon>Fungi</taxon>
        <taxon>Dikarya</taxon>
        <taxon>Ascomycota</taxon>
        <taxon>Saccharomycotina</taxon>
        <taxon>Pichiomycetes</taxon>
        <taxon>Debaryomycetaceae</taxon>
        <taxon>Candida/Lodderomyces clade</taxon>
        <taxon>Candida</taxon>
    </lineage>
</organism>
<dbReference type="RefSeq" id="XP_002545771.1">
    <property type="nucleotide sequence ID" value="XM_002545725.1"/>
</dbReference>